<dbReference type="VEuPathDB" id="VectorBase:AGAP009898"/>
<evidence type="ECO:0000313" key="8">
    <source>
        <dbReference type="EnsemblMetazoa" id="AGAP009898-PA"/>
    </source>
</evidence>
<accession>Q5TP11</accession>
<dbReference type="GO" id="GO:0016020">
    <property type="term" value="C:membrane"/>
    <property type="evidence" value="ECO:0007669"/>
    <property type="project" value="UniProtKB-SubCell"/>
</dbReference>
<organism evidence="7">
    <name type="scientific">Anopheles gambiae</name>
    <name type="common">African malaria mosquito</name>
    <dbReference type="NCBI Taxonomy" id="7165"/>
    <lineage>
        <taxon>Eukaryota</taxon>
        <taxon>Metazoa</taxon>
        <taxon>Ecdysozoa</taxon>
        <taxon>Arthropoda</taxon>
        <taxon>Hexapoda</taxon>
        <taxon>Insecta</taxon>
        <taxon>Pterygota</taxon>
        <taxon>Neoptera</taxon>
        <taxon>Endopterygota</taxon>
        <taxon>Diptera</taxon>
        <taxon>Nematocera</taxon>
        <taxon>Culicoidea</taxon>
        <taxon>Culicidae</taxon>
        <taxon>Anophelinae</taxon>
        <taxon>Anopheles</taxon>
    </lineage>
</organism>
<dbReference type="PANTHER" id="PTHR22950:SF460">
    <property type="entry name" value="PROTON-COUPLED AMINO ACID TRANSPORTER 4-LIKE PROTEIN"/>
    <property type="match status" value="1"/>
</dbReference>
<dbReference type="HOGENOM" id="CLU_1645130_0_0_1"/>
<evidence type="ECO:0000313" key="7">
    <source>
        <dbReference type="EMBL" id="EAL39229.2"/>
    </source>
</evidence>
<dbReference type="Proteomes" id="UP000007062">
    <property type="component" value="Chromosome 3R"/>
</dbReference>
<dbReference type="AlphaFoldDB" id="Q5TP11"/>
<name>Q5TP11_ANOGA</name>
<evidence type="ECO:0000256" key="3">
    <source>
        <dbReference type="ARBA" id="ARBA00022989"/>
    </source>
</evidence>
<gene>
    <name evidence="7" type="ORF">AgaP_AGAP009898</name>
</gene>
<dbReference type="Pfam" id="PF01490">
    <property type="entry name" value="Aa_trans"/>
    <property type="match status" value="1"/>
</dbReference>
<reference evidence="7" key="5">
    <citation type="submission" date="2011-05" db="EMBL/GenBank/DDBJ databases">
        <authorList>
            <consortium name="VectorBase"/>
        </authorList>
    </citation>
    <scope>NUCLEOTIDE SEQUENCE</scope>
    <source>
        <strain evidence="7">PEST</strain>
    </source>
</reference>
<dbReference type="PANTHER" id="PTHR22950">
    <property type="entry name" value="AMINO ACID TRANSPORTER"/>
    <property type="match status" value="1"/>
</dbReference>
<evidence type="ECO:0000256" key="1">
    <source>
        <dbReference type="ARBA" id="ARBA00004141"/>
    </source>
</evidence>
<evidence type="ECO:0000259" key="6">
    <source>
        <dbReference type="Pfam" id="PF01490"/>
    </source>
</evidence>
<keyword evidence="4 5" id="KW-0472">Membrane</keyword>
<feature type="transmembrane region" description="Helical" evidence="5">
    <location>
        <begin position="124"/>
        <end position="144"/>
    </location>
</feature>
<keyword evidence="2 5" id="KW-0812">Transmembrane</keyword>
<keyword evidence="9" id="KW-1185">Reference proteome</keyword>
<reference evidence="8" key="6">
    <citation type="submission" date="2021-01" db="UniProtKB">
        <authorList>
            <consortium name="EnsemblMetazoa"/>
        </authorList>
    </citation>
    <scope>IDENTIFICATION</scope>
    <source>
        <strain evidence="8">PEST</strain>
    </source>
</reference>
<dbReference type="eggNOG" id="KOG1304">
    <property type="taxonomic scope" value="Eukaryota"/>
</dbReference>
<reference evidence="7 8" key="3">
    <citation type="journal article" date="2004" name="Trends Parasitol.">
        <title>The Anopheles gambiae genome: an update.</title>
        <authorList>
            <person name="Mongin E."/>
            <person name="Louis C."/>
            <person name="Holt R.A."/>
            <person name="Birney E."/>
            <person name="Collins F.H."/>
        </authorList>
    </citation>
    <scope>NUCLEOTIDE SEQUENCE</scope>
    <source>
        <strain evidence="7 8">PEST</strain>
    </source>
</reference>
<feature type="domain" description="Amino acid transporter transmembrane" evidence="6">
    <location>
        <begin position="93"/>
        <end position="144"/>
    </location>
</feature>
<keyword evidence="3 5" id="KW-1133">Transmembrane helix</keyword>
<comment type="subcellular location">
    <subcellularLocation>
        <location evidence="1">Membrane</location>
        <topology evidence="1">Multi-pass membrane protein</topology>
    </subcellularLocation>
</comment>
<evidence type="ECO:0000256" key="5">
    <source>
        <dbReference type="SAM" id="Phobius"/>
    </source>
</evidence>
<evidence type="ECO:0000256" key="4">
    <source>
        <dbReference type="ARBA" id="ARBA00023136"/>
    </source>
</evidence>
<dbReference type="EnsemblMetazoa" id="AGAP009898-RA">
    <property type="protein sequence ID" value="AGAP009898-PA"/>
    <property type="gene ID" value="AGAP009898"/>
</dbReference>
<reference evidence="7 9" key="1">
    <citation type="journal article" date="2002" name="Science">
        <title>The genome sequence of the malaria mosquito Anopheles gambiae.</title>
        <authorList>
            <person name="Holt R.A."/>
            <person name="Subramanian G.M."/>
            <person name="Halpern A."/>
            <person name="Sutton G.G."/>
            <person name="Charlab R."/>
            <person name="Nusskern D.R."/>
            <person name="Wincker P."/>
            <person name="Clark A.G."/>
            <person name="Ribeiro J.M."/>
            <person name="Wides R."/>
            <person name="Salzberg S.L."/>
            <person name="Loftus B."/>
            <person name="Yandell M."/>
            <person name="Majoros W.H."/>
            <person name="Rusch D.B."/>
            <person name="Lai Z."/>
            <person name="Kraft C.L."/>
            <person name="Abril J.F."/>
            <person name="Anthouard V."/>
            <person name="Arensburger P."/>
            <person name="Atkinson P.W."/>
            <person name="Baden H."/>
            <person name="de Berardinis V."/>
            <person name="Baldwin D."/>
            <person name="Benes V."/>
            <person name="Biedler J."/>
            <person name="Blass C."/>
            <person name="Bolanos R."/>
            <person name="Boscus D."/>
            <person name="Barnstead M."/>
            <person name="Cai S."/>
            <person name="Center A."/>
            <person name="Chaturverdi K."/>
            <person name="Christophides G.K."/>
            <person name="Chrystal M.A."/>
            <person name="Clamp M."/>
            <person name="Cravchik A."/>
            <person name="Curwen V."/>
            <person name="Dana A."/>
            <person name="Delcher A."/>
            <person name="Dew I."/>
            <person name="Evans C.A."/>
            <person name="Flanigan M."/>
            <person name="Grundschober-Freimoser A."/>
            <person name="Friedli L."/>
            <person name="Gu Z."/>
            <person name="Guan P."/>
            <person name="Guigo R."/>
            <person name="Hillenmeyer M.E."/>
            <person name="Hladun S.L."/>
            <person name="Hogan J.R."/>
            <person name="Hong Y.S."/>
            <person name="Hoover J."/>
            <person name="Jaillon O."/>
            <person name="Ke Z."/>
            <person name="Kodira C."/>
            <person name="Kokoza E."/>
            <person name="Koutsos A."/>
            <person name="Letunic I."/>
            <person name="Levitsky A."/>
            <person name="Liang Y."/>
            <person name="Lin J.J."/>
            <person name="Lobo N.F."/>
            <person name="Lopez J.R."/>
            <person name="Malek J.A."/>
            <person name="McIntosh T.C."/>
            <person name="Meister S."/>
            <person name="Miller J."/>
            <person name="Mobarry C."/>
            <person name="Mongin E."/>
            <person name="Murphy S.D."/>
            <person name="O'Brochta D.A."/>
            <person name="Pfannkoch C."/>
            <person name="Qi R."/>
            <person name="Regier M.A."/>
            <person name="Remington K."/>
            <person name="Shao H."/>
            <person name="Sharakhova M.V."/>
            <person name="Sitter C.D."/>
            <person name="Shetty J."/>
            <person name="Smith T.J."/>
            <person name="Strong R."/>
            <person name="Sun J."/>
            <person name="Thomasova D."/>
            <person name="Ton L.Q."/>
            <person name="Topalis P."/>
            <person name="Tu Z."/>
            <person name="Unger M.F."/>
            <person name="Walenz B."/>
            <person name="Wang A."/>
            <person name="Wang J."/>
            <person name="Wang M."/>
            <person name="Wang X."/>
            <person name="Woodford K.J."/>
            <person name="Wortman J.R."/>
            <person name="Wu M."/>
            <person name="Yao A."/>
            <person name="Zdobnov E.M."/>
            <person name="Zhang H."/>
            <person name="Zhao Q."/>
            <person name="Zhao S."/>
            <person name="Zhu S.C."/>
            <person name="Zhimulev I."/>
            <person name="Coluzzi M."/>
            <person name="della Torre A."/>
            <person name="Roth C.W."/>
            <person name="Louis C."/>
            <person name="Kalush F."/>
            <person name="Mural R.J."/>
            <person name="Myers E.W."/>
            <person name="Adams M.D."/>
            <person name="Smith H.O."/>
            <person name="Broder S."/>
            <person name="Gardner M.J."/>
            <person name="Fraser C.M."/>
            <person name="Birney E."/>
            <person name="Bork P."/>
            <person name="Brey P.T."/>
            <person name="Venter J.C."/>
            <person name="Weissenbach J."/>
            <person name="Kafatos F.C."/>
            <person name="Collins F.H."/>
            <person name="Hoffman S.L."/>
        </authorList>
    </citation>
    <scope>NUCLEOTIDE SEQUENCE [LARGE SCALE GENOMIC DNA]</scope>
    <source>
        <strain evidence="7 9">PEST</strain>
    </source>
</reference>
<proteinExistence type="predicted"/>
<dbReference type="PaxDb" id="7165-AGAP009898-PA"/>
<evidence type="ECO:0000313" key="9">
    <source>
        <dbReference type="Proteomes" id="UP000007062"/>
    </source>
</evidence>
<evidence type="ECO:0000256" key="2">
    <source>
        <dbReference type="ARBA" id="ARBA00022692"/>
    </source>
</evidence>
<reference evidence="7" key="4">
    <citation type="journal article" date="2007" name="Genome Biol.">
        <title>Update of the Anopheles gambiae PEST genome assembly.</title>
        <authorList>
            <person name="Sharakhova M.V."/>
            <person name="Hammond M.P."/>
            <person name="Lobo N.F."/>
            <person name="Krzywinski J."/>
            <person name="Unger M.F."/>
            <person name="Hillenmeyer M.E."/>
            <person name="Bruggner R.V."/>
            <person name="Birney E."/>
            <person name="Collins F.H."/>
        </authorList>
    </citation>
    <scope>NUCLEOTIDE SEQUENCE</scope>
    <source>
        <strain evidence="7">PEST</strain>
    </source>
</reference>
<protein>
    <submittedName>
        <fullName evidence="7">AGAP009898-PA</fullName>
    </submittedName>
</protein>
<dbReference type="VEuPathDB" id="VectorBase:AGAMI1_009994"/>
<reference evidence="7" key="2">
    <citation type="submission" date="2002-03" db="EMBL/GenBank/DDBJ databases">
        <authorList>
            <consortium name="The Anopheles Genome Sequencing Consortium"/>
        </authorList>
    </citation>
    <scope>NUCLEOTIDE SEQUENCE</scope>
    <source>
        <strain evidence="7">PEST</strain>
    </source>
</reference>
<dbReference type="EMBL" id="AAAB01008980">
    <property type="protein sequence ID" value="EAL39229.2"/>
    <property type="molecule type" value="Genomic_DNA"/>
</dbReference>
<sequence length="161" mass="17713">MVFTQPPHIPVDHERKQSYKHAFFSWLQIRPQLTGGSKSELTGYIFGRMKSDLNDVPAQTAAGSTLPLVDMIKDDEEAGTYNPFENRKLTHPTTDMETLVHLLKGSLGSGILAMPLAFVNAGLWFGLVATVAIGAICTYCIHILRTGGSIAEYKMLKFSNV</sequence>
<dbReference type="InterPro" id="IPR013057">
    <property type="entry name" value="AA_transpt_TM"/>
</dbReference>